<name>A0A6M0RAB9_9CLOT</name>
<dbReference type="EMBL" id="SXDP01000005">
    <property type="protein sequence ID" value="NEZ47201.1"/>
    <property type="molecule type" value="Genomic_DNA"/>
</dbReference>
<dbReference type="AlphaFoldDB" id="A0A6M0RAB9"/>
<accession>A0A6M0RAB9</accession>
<dbReference type="OrthoDB" id="1932269at2"/>
<gene>
    <name evidence="1" type="ORF">FDF74_08260</name>
</gene>
<sequence length="115" mass="13470">MKKLIVILLLITSIFGATHYIYKSAKEKDITYSVEKYMTSNLFNKHKMYNIDNFNLIFSDGNMAVVKVYGTTKKSPHKKVCYNVFLDKNNKGSWKVKKVYKNTNSDSKSYYENKK</sequence>
<keyword evidence="2" id="KW-1185">Reference proteome</keyword>
<comment type="caution">
    <text evidence="1">The sequence shown here is derived from an EMBL/GenBank/DDBJ whole genome shotgun (WGS) entry which is preliminary data.</text>
</comment>
<organism evidence="1 2">
    <name type="scientific">Clostridium niameyense</name>
    <dbReference type="NCBI Taxonomy" id="1622073"/>
    <lineage>
        <taxon>Bacteria</taxon>
        <taxon>Bacillati</taxon>
        <taxon>Bacillota</taxon>
        <taxon>Clostridia</taxon>
        <taxon>Eubacteriales</taxon>
        <taxon>Clostridiaceae</taxon>
        <taxon>Clostridium</taxon>
    </lineage>
</organism>
<reference evidence="1 2" key="1">
    <citation type="submission" date="2019-04" db="EMBL/GenBank/DDBJ databases">
        <title>Genome sequencing of Clostridium botulinum Groups I-IV and Clostridium butyricum.</title>
        <authorList>
            <person name="Brunt J."/>
            <person name="Van Vliet A.H.M."/>
            <person name="Stringer S.C."/>
            <person name="Carter A.T."/>
            <person name="Peck M.W."/>
        </authorList>
    </citation>
    <scope>NUCLEOTIDE SEQUENCE [LARGE SCALE GENOMIC DNA]</scope>
    <source>
        <strain evidence="1 2">IFR 18/094</strain>
    </source>
</reference>
<proteinExistence type="predicted"/>
<dbReference type="Proteomes" id="UP000473885">
    <property type="component" value="Unassembled WGS sequence"/>
</dbReference>
<evidence type="ECO:0000313" key="1">
    <source>
        <dbReference type="EMBL" id="NEZ47201.1"/>
    </source>
</evidence>
<evidence type="ECO:0000313" key="2">
    <source>
        <dbReference type="Proteomes" id="UP000473885"/>
    </source>
</evidence>
<protein>
    <recommendedName>
        <fullName evidence="3">DUF4878 domain-containing protein</fullName>
    </recommendedName>
</protein>
<evidence type="ECO:0008006" key="3">
    <source>
        <dbReference type="Google" id="ProtNLM"/>
    </source>
</evidence>
<dbReference type="RefSeq" id="WP_050608122.1">
    <property type="nucleotide sequence ID" value="NZ_CABKUB010000006.1"/>
</dbReference>